<protein>
    <recommendedName>
        <fullName evidence="3">WYL domain-containing protein</fullName>
    </recommendedName>
</protein>
<evidence type="ECO:0000313" key="1">
    <source>
        <dbReference type="EMBL" id="GIJ24962.1"/>
    </source>
</evidence>
<proteinExistence type="predicted"/>
<sequence>MTVDLLLARARRLWVELAGVPRTFPIRGTDVAVPAESLICPSGWIGIVALGGVAISTVPTEGLEAVVREAARRFPRRSADRP</sequence>
<dbReference type="Proteomes" id="UP000653076">
    <property type="component" value="Unassembled WGS sequence"/>
</dbReference>
<organism evidence="1 2">
    <name type="scientific">Micromonospora qiuiae</name>
    <dbReference type="NCBI Taxonomy" id="502268"/>
    <lineage>
        <taxon>Bacteria</taxon>
        <taxon>Bacillati</taxon>
        <taxon>Actinomycetota</taxon>
        <taxon>Actinomycetes</taxon>
        <taxon>Micromonosporales</taxon>
        <taxon>Micromonosporaceae</taxon>
        <taxon>Micromonospora</taxon>
    </lineage>
</organism>
<evidence type="ECO:0008006" key="3">
    <source>
        <dbReference type="Google" id="ProtNLM"/>
    </source>
</evidence>
<accession>A0ABQ4J4C7</accession>
<name>A0ABQ4J4C7_9ACTN</name>
<gene>
    <name evidence="1" type="ORF">Vqi01_01240</name>
</gene>
<comment type="caution">
    <text evidence="1">The sequence shown here is derived from an EMBL/GenBank/DDBJ whole genome shotgun (WGS) entry which is preliminary data.</text>
</comment>
<dbReference type="RefSeq" id="WP_204031888.1">
    <property type="nucleotide sequence ID" value="NZ_BOPC01000002.1"/>
</dbReference>
<dbReference type="EMBL" id="BOPC01000002">
    <property type="protein sequence ID" value="GIJ24962.1"/>
    <property type="molecule type" value="Genomic_DNA"/>
</dbReference>
<reference evidence="1 2" key="1">
    <citation type="submission" date="2021-01" db="EMBL/GenBank/DDBJ databases">
        <title>Whole genome shotgun sequence of Verrucosispora qiuiae NBRC 106684.</title>
        <authorList>
            <person name="Komaki H."/>
            <person name="Tamura T."/>
        </authorList>
    </citation>
    <scope>NUCLEOTIDE SEQUENCE [LARGE SCALE GENOMIC DNA]</scope>
    <source>
        <strain evidence="1 2">NBRC 106684</strain>
    </source>
</reference>
<keyword evidence="2" id="KW-1185">Reference proteome</keyword>
<evidence type="ECO:0000313" key="2">
    <source>
        <dbReference type="Proteomes" id="UP000653076"/>
    </source>
</evidence>